<gene>
    <name evidence="2" type="ORF">C1H76_6700</name>
</gene>
<dbReference type="PANTHER" id="PTHR31642">
    <property type="entry name" value="TRICHOTHECENE 3-O-ACETYLTRANSFERASE"/>
    <property type="match status" value="1"/>
</dbReference>
<accession>A0A4U7ASZ9</accession>
<dbReference type="GO" id="GO:0044550">
    <property type="term" value="P:secondary metabolite biosynthetic process"/>
    <property type="evidence" value="ECO:0007669"/>
    <property type="project" value="TreeGrafter"/>
</dbReference>
<dbReference type="InterPro" id="IPR023213">
    <property type="entry name" value="CAT-like_dom_sf"/>
</dbReference>
<comment type="caution">
    <text evidence="2">The sequence shown here is derived from an EMBL/GenBank/DDBJ whole genome shotgun (WGS) entry which is preliminary data.</text>
</comment>
<dbReference type="Pfam" id="PF02458">
    <property type="entry name" value="Transferase"/>
    <property type="match status" value="1"/>
</dbReference>
<dbReference type="Gene3D" id="3.30.559.10">
    <property type="entry name" value="Chloramphenicol acetyltransferase-like domain"/>
    <property type="match status" value="2"/>
</dbReference>
<dbReference type="Proteomes" id="UP000308133">
    <property type="component" value="Unassembled WGS sequence"/>
</dbReference>
<dbReference type="InterPro" id="IPR050317">
    <property type="entry name" value="Plant_Fungal_Acyltransferase"/>
</dbReference>
<dbReference type="GO" id="GO:0016747">
    <property type="term" value="F:acyltransferase activity, transferring groups other than amino-acyl groups"/>
    <property type="evidence" value="ECO:0007669"/>
    <property type="project" value="TreeGrafter"/>
</dbReference>
<organism evidence="2 3">
    <name type="scientific">Elsinoe australis</name>
    <dbReference type="NCBI Taxonomy" id="40998"/>
    <lineage>
        <taxon>Eukaryota</taxon>
        <taxon>Fungi</taxon>
        <taxon>Dikarya</taxon>
        <taxon>Ascomycota</taxon>
        <taxon>Pezizomycotina</taxon>
        <taxon>Dothideomycetes</taxon>
        <taxon>Dothideomycetidae</taxon>
        <taxon>Myriangiales</taxon>
        <taxon>Elsinoaceae</taxon>
        <taxon>Elsinoe</taxon>
    </lineage>
</organism>
<evidence type="ECO:0000313" key="2">
    <source>
        <dbReference type="EMBL" id="TKX21159.1"/>
    </source>
</evidence>
<protein>
    <submittedName>
        <fullName evidence="2">Putative transferase family protein</fullName>
    </submittedName>
</protein>
<dbReference type="EMBL" id="PTQR01000082">
    <property type="protein sequence ID" value="TKX21159.1"/>
    <property type="molecule type" value="Genomic_DNA"/>
</dbReference>
<evidence type="ECO:0000256" key="1">
    <source>
        <dbReference type="ARBA" id="ARBA00022679"/>
    </source>
</evidence>
<sequence length="498" mass="55579">MKVDVVRTLLVRPLSRRRGVETALLLVIDAWYAYVRAPTSIYIFEKSDGTENIQDQLLQSLSQTLDVFPQYTGTLQPYSVTKNGHEQRRAQVVWGGDGSGAEVIEARTNARIRHLLPPEVKPSSAFMWDRTGQSLRSLFPSVPSSHGLRIQMTAFRCGGFSIAIDFDHGLADAHTFGLFMQIWSTTHNKLFGQADPMKAQEELPSVYYDFDFLEKKFPVLEKENEAHQALLHRARTLPTRRPDYRELFNPYAPTDTDTATKLSPPSLFSGTPIMLHVTPHEYELITQSVQERTSVPITDQVAFVSFLWAALNRARASTRYPIGLHLPTSLRWTLDLPSGLSGCPILAIMMTGDKAGPEAMTDPALLASEIKNVLDQYDEDAMLAVVADAHTRDSPASAARPGAKADRMEFSSAVQFGSSKTSFGSLRPTYFAPLIPIDNLFLMVEGLPTGEAADVGDKWYKYGANVFFSLPNDVLRNFILDPAFDSFQKLVDPEMYDF</sequence>
<dbReference type="PANTHER" id="PTHR31642:SF310">
    <property type="entry name" value="FATTY ALCOHOL:CAFFEOYL-COA ACYLTRANSFERASE"/>
    <property type="match status" value="1"/>
</dbReference>
<evidence type="ECO:0000313" key="3">
    <source>
        <dbReference type="Proteomes" id="UP000308133"/>
    </source>
</evidence>
<dbReference type="AlphaFoldDB" id="A0A4U7ASZ9"/>
<proteinExistence type="predicted"/>
<name>A0A4U7ASZ9_9PEZI</name>
<reference evidence="2 3" key="1">
    <citation type="submission" date="2018-02" db="EMBL/GenBank/DDBJ databases">
        <title>Draft genome sequences of Elsinoe sp., causing black scab on jojoba.</title>
        <authorList>
            <person name="Stodart B."/>
            <person name="Jeffress S."/>
            <person name="Ash G."/>
            <person name="Arun Chinnappa K."/>
        </authorList>
    </citation>
    <scope>NUCLEOTIDE SEQUENCE [LARGE SCALE GENOMIC DNA]</scope>
    <source>
        <strain evidence="2 3">Hillstone_2</strain>
    </source>
</reference>
<keyword evidence="1 2" id="KW-0808">Transferase</keyword>